<evidence type="ECO:0000313" key="2">
    <source>
        <dbReference type="Proteomes" id="UP000478052"/>
    </source>
</evidence>
<reference evidence="1 2" key="1">
    <citation type="submission" date="2019-08" db="EMBL/GenBank/DDBJ databases">
        <title>Whole genome of Aphis craccivora.</title>
        <authorList>
            <person name="Voronova N.V."/>
            <person name="Shulinski R.S."/>
            <person name="Bandarenka Y.V."/>
            <person name="Zhorov D.G."/>
            <person name="Warner D."/>
        </authorList>
    </citation>
    <scope>NUCLEOTIDE SEQUENCE [LARGE SCALE GENOMIC DNA]</scope>
    <source>
        <strain evidence="1">180601</strain>
        <tissue evidence="1">Whole Body</tissue>
    </source>
</reference>
<keyword evidence="2" id="KW-1185">Reference proteome</keyword>
<accession>A0A6G0YPL2</accession>
<comment type="caution">
    <text evidence="1">The sequence shown here is derived from an EMBL/GenBank/DDBJ whole genome shotgun (WGS) entry which is preliminary data.</text>
</comment>
<organism evidence="1 2">
    <name type="scientific">Aphis craccivora</name>
    <name type="common">Cowpea aphid</name>
    <dbReference type="NCBI Taxonomy" id="307492"/>
    <lineage>
        <taxon>Eukaryota</taxon>
        <taxon>Metazoa</taxon>
        <taxon>Ecdysozoa</taxon>
        <taxon>Arthropoda</taxon>
        <taxon>Hexapoda</taxon>
        <taxon>Insecta</taxon>
        <taxon>Pterygota</taxon>
        <taxon>Neoptera</taxon>
        <taxon>Paraneoptera</taxon>
        <taxon>Hemiptera</taxon>
        <taxon>Sternorrhyncha</taxon>
        <taxon>Aphidomorpha</taxon>
        <taxon>Aphidoidea</taxon>
        <taxon>Aphididae</taxon>
        <taxon>Aphidini</taxon>
        <taxon>Aphis</taxon>
        <taxon>Aphis</taxon>
    </lineage>
</organism>
<protein>
    <submittedName>
        <fullName evidence="1">DUF659 domain-containing protein</fullName>
    </submittedName>
</protein>
<sequence length="91" mass="10240">MFDGSIKLYIVKLKKISNTSALGYQVSTILQYLVQTNNLQFKTTAVDEKTDGERALLVDRPGEIFLLIPEVLEKANISTAARLFDKSMFLL</sequence>
<name>A0A6G0YPL2_APHCR</name>
<dbReference type="AlphaFoldDB" id="A0A6G0YPL2"/>
<gene>
    <name evidence="1" type="ORF">FWK35_00026407</name>
</gene>
<dbReference type="Proteomes" id="UP000478052">
    <property type="component" value="Unassembled WGS sequence"/>
</dbReference>
<evidence type="ECO:0000313" key="1">
    <source>
        <dbReference type="EMBL" id="KAF0759601.1"/>
    </source>
</evidence>
<dbReference type="EMBL" id="VUJU01002942">
    <property type="protein sequence ID" value="KAF0759601.1"/>
    <property type="molecule type" value="Genomic_DNA"/>
</dbReference>
<proteinExistence type="predicted"/>